<dbReference type="GO" id="GO:0004467">
    <property type="term" value="F:long-chain fatty acid-CoA ligase activity"/>
    <property type="evidence" value="ECO:0007669"/>
    <property type="project" value="TreeGrafter"/>
</dbReference>
<name>A0A0M3KH07_ANISI</name>
<dbReference type="AlphaFoldDB" id="A0A0M3KH07"/>
<dbReference type="GO" id="GO:0016020">
    <property type="term" value="C:membrane"/>
    <property type="evidence" value="ECO:0007669"/>
    <property type="project" value="TreeGrafter"/>
</dbReference>
<reference evidence="2" key="1">
    <citation type="submission" date="2017-02" db="UniProtKB">
        <authorList>
            <consortium name="WormBaseParasite"/>
        </authorList>
    </citation>
    <scope>IDENTIFICATION</scope>
</reference>
<dbReference type="GO" id="GO:0005783">
    <property type="term" value="C:endoplasmic reticulum"/>
    <property type="evidence" value="ECO:0007669"/>
    <property type="project" value="TreeGrafter"/>
</dbReference>
<dbReference type="InterPro" id="IPR042099">
    <property type="entry name" value="ANL_N_sf"/>
</dbReference>
<dbReference type="PANTHER" id="PTHR43272:SF107">
    <property type="entry name" value="LONG-CHAIN-FATTY-ACID--COA LIGASE 5"/>
    <property type="match status" value="1"/>
</dbReference>
<dbReference type="WBParaSite" id="ASIM_0002027101-mRNA-1">
    <property type="protein sequence ID" value="ASIM_0002027101-mRNA-1"/>
    <property type="gene ID" value="ASIM_0002027101"/>
</dbReference>
<dbReference type="Gene3D" id="3.40.50.12780">
    <property type="entry name" value="N-terminal domain of ligase-like"/>
    <property type="match status" value="1"/>
</dbReference>
<evidence type="ECO:0000313" key="2">
    <source>
        <dbReference type="WBParaSite" id="ASIM_0002027101-mRNA-1"/>
    </source>
</evidence>
<dbReference type="PANTHER" id="PTHR43272">
    <property type="entry name" value="LONG-CHAIN-FATTY-ACID--COA LIGASE"/>
    <property type="match status" value="1"/>
</dbReference>
<organism evidence="2">
    <name type="scientific">Anisakis simplex</name>
    <name type="common">Herring worm</name>
    <dbReference type="NCBI Taxonomy" id="6269"/>
    <lineage>
        <taxon>Eukaryota</taxon>
        <taxon>Metazoa</taxon>
        <taxon>Ecdysozoa</taxon>
        <taxon>Nematoda</taxon>
        <taxon>Chromadorea</taxon>
        <taxon>Rhabditida</taxon>
        <taxon>Spirurina</taxon>
        <taxon>Ascaridomorpha</taxon>
        <taxon>Ascaridoidea</taxon>
        <taxon>Anisakidae</taxon>
        <taxon>Anisakis</taxon>
        <taxon>Anisakis simplex complex</taxon>
    </lineage>
</organism>
<accession>A0A0M3KH07</accession>
<keyword evidence="1" id="KW-0436">Ligase</keyword>
<evidence type="ECO:0000256" key="1">
    <source>
        <dbReference type="ARBA" id="ARBA00022598"/>
    </source>
</evidence>
<protein>
    <submittedName>
        <fullName evidence="2">AMP-binding domain-containing protein</fullName>
    </submittedName>
</protein>
<dbReference type="SUPFAM" id="SSF56801">
    <property type="entry name" value="Acetyl-CoA synthetase-like"/>
    <property type="match status" value="1"/>
</dbReference>
<sequence>LSVCRTEWIDCSWNDVYYSKQKYSLQAGEICYRGAHVFKGYFKNDEGTREVLDADGWLHSGDIGRWTERGTLKIVDRKKHIFKLQQGEYIAPEKIEAVYDRSEYVVQSFVYGESLKTCLVAIIVPDQEVPFICNHLITAFVLPRATIVLRDAKQKLDLAETDFKKLCRNDVVKKMILNDLIIVGRKAGLNSFEQVKDIYLSVERFTIANDLLTPTMKNKRPQIKSHFMKELNEMYSKLK</sequence>
<proteinExistence type="predicted"/>